<dbReference type="SUPFAM" id="SSF51445">
    <property type="entry name" value="(Trans)glycosidases"/>
    <property type="match status" value="1"/>
</dbReference>
<evidence type="ECO:0000256" key="1">
    <source>
        <dbReference type="ARBA" id="ARBA00022676"/>
    </source>
</evidence>
<dbReference type="Gene3D" id="3.90.400.10">
    <property type="entry name" value="Oligo-1,6-glucosidase, Domain 2"/>
    <property type="match status" value="1"/>
</dbReference>
<dbReference type="GO" id="GO:0016757">
    <property type="term" value="F:glycosyltransferase activity"/>
    <property type="evidence" value="ECO:0007669"/>
    <property type="project" value="UniProtKB-KW"/>
</dbReference>
<dbReference type="Proteomes" id="UP000464954">
    <property type="component" value="Chromosome"/>
</dbReference>
<name>A0A6P1MCG6_9BACT</name>
<evidence type="ECO:0000313" key="5">
    <source>
        <dbReference type="EMBL" id="QHI69296.1"/>
    </source>
</evidence>
<dbReference type="Gene3D" id="2.60.40.1180">
    <property type="entry name" value="Golgi alpha-mannosidase II"/>
    <property type="match status" value="1"/>
</dbReference>
<feature type="binding site" evidence="3">
    <location>
        <position position="105"/>
    </location>
    <ligand>
        <name>substrate</name>
    </ligand>
</feature>
<feature type="binding site" evidence="3">
    <location>
        <begin position="236"/>
        <end position="238"/>
    </location>
    <ligand>
        <name>substrate</name>
    </ligand>
</feature>
<dbReference type="InterPro" id="IPR013780">
    <property type="entry name" value="Glyco_hydro_b"/>
</dbReference>
<feature type="binding site" evidence="3">
    <location>
        <begin position="345"/>
        <end position="346"/>
    </location>
    <ligand>
        <name>substrate</name>
    </ligand>
</feature>
<accession>A0A6P1MCG6</accession>
<dbReference type="GO" id="GO:0005975">
    <property type="term" value="P:carbohydrate metabolic process"/>
    <property type="evidence" value="ECO:0007669"/>
    <property type="project" value="InterPro"/>
</dbReference>
<dbReference type="PANTHER" id="PTHR38784">
    <property type="entry name" value="SUCROSE PHOSPHORYLASE"/>
    <property type="match status" value="1"/>
</dbReference>
<feature type="binding site" evidence="3">
    <location>
        <position position="447"/>
    </location>
    <ligand>
        <name>substrate</name>
    </ligand>
</feature>
<dbReference type="EMBL" id="CP047593">
    <property type="protein sequence ID" value="QHI69296.1"/>
    <property type="molecule type" value="Genomic_DNA"/>
</dbReference>
<dbReference type="Pfam" id="PF00128">
    <property type="entry name" value="Alpha-amylase"/>
    <property type="match status" value="1"/>
</dbReference>
<dbReference type="InterPro" id="IPR017853">
    <property type="entry name" value="GH"/>
</dbReference>
<dbReference type="CDD" id="cd11356">
    <property type="entry name" value="AmyAc_Sucrose_phosphorylase-like_1"/>
    <property type="match status" value="1"/>
</dbReference>
<dbReference type="PIRSF" id="PIRSF003059">
    <property type="entry name" value="Sucrose_phosphorylase"/>
    <property type="match status" value="1"/>
</dbReference>
<dbReference type="SMART" id="SM00642">
    <property type="entry name" value="Aamy"/>
    <property type="match status" value="1"/>
</dbReference>
<dbReference type="Gene3D" id="3.20.20.80">
    <property type="entry name" value="Glycosidases"/>
    <property type="match status" value="1"/>
</dbReference>
<dbReference type="PANTHER" id="PTHR38784:SF1">
    <property type="entry name" value="SUCROSE PHOSPHORYLASE"/>
    <property type="match status" value="1"/>
</dbReference>
<keyword evidence="2" id="KW-0808">Transferase</keyword>
<feature type="domain" description="Glycosyl hydrolase family 13 catalytic" evidence="4">
    <location>
        <begin position="76"/>
        <end position="483"/>
    </location>
</feature>
<reference evidence="5 6" key="1">
    <citation type="submission" date="2020-01" db="EMBL/GenBank/DDBJ databases">
        <title>Ponticoccus aerotolerans gen. nov., sp. nov., an anaerobic bacterium and proposal of Ponticoccusceae fam. nov., Ponticoccusles ord. nov. and Ponticoccuse classis nov. in the phylum Kiritimatiellaeota.</title>
        <authorList>
            <person name="Zhou L.Y."/>
            <person name="Du Z.J."/>
        </authorList>
    </citation>
    <scope>NUCLEOTIDE SEQUENCE [LARGE SCALE GENOMIC DNA]</scope>
    <source>
        <strain evidence="5 6">S-5007</strain>
    </source>
</reference>
<dbReference type="RefSeq" id="WP_160628478.1">
    <property type="nucleotide sequence ID" value="NZ_CP047593.1"/>
</dbReference>
<protein>
    <submittedName>
        <fullName evidence="5">Alpha-amylase</fullName>
    </submittedName>
</protein>
<dbReference type="InterPro" id="IPR016377">
    <property type="entry name" value="Sucrose_GGa_phosphorylase-rel"/>
</dbReference>
<keyword evidence="1" id="KW-0328">Glycosyltransferase</keyword>
<dbReference type="InterPro" id="IPR006047">
    <property type="entry name" value="GH13_cat_dom"/>
</dbReference>
<proteinExistence type="predicted"/>
<sequence length="574" mass="65147">MLIKSLSKEPLERMRGHFNRLYGRRQADRCIERLVTMIGRYGVGYGVAPTEKTWDETTAVLITYADTVCQAGKPPLATLQHFSSTHLENLFSTIHILPFYPWSSDDGFSVIDYRRVKNSYGTWKHIKELNRHFELMFDLVLNHVSSQSSWFKNYVSEIAPYRDYFIEADPETDLSAVVRPRSLPLLTEFPVDGKTKHLWTTFSKDQIDVNFANPDVLFEFFDILLLYIANGAKIIRLDAIAYLWKQPGTSCIHLEQTHEVVKLMRDLLDMIAPGVIILTETNVPHDENISYFGNGDEARMVYNFSLPPLLLHALHNGTSRYLTPWAKSISETPDGCTWFNFTASHDGIGVRPLTGLVPESELTALVDKVKELGGQVSTKRNADGTDSPYELNITYFDALGDDEHQIDRFLCSQTVMLGLKGVPAVYFHSLTATPNDQDGVQATGRARSINRKKWNLEELDAELHKTGPAKKVFKEYRRRIAIRRKHGSFHPDAAQRVIDLDEDLFCFVRSADGHRPVICISSFSGEWKEVHLDERIAELDTPDPCTDLLSGKRYNGAGKVLTLDPYQTVWLTAG</sequence>
<dbReference type="InterPro" id="IPR033746">
    <property type="entry name" value="GGa_phosphorylase"/>
</dbReference>
<dbReference type="KEGG" id="taer:GT409_07480"/>
<dbReference type="AlphaFoldDB" id="A0A6P1MCG6"/>
<evidence type="ECO:0000313" key="6">
    <source>
        <dbReference type="Proteomes" id="UP000464954"/>
    </source>
</evidence>
<evidence type="ECO:0000259" key="4">
    <source>
        <dbReference type="SMART" id="SM00642"/>
    </source>
</evidence>
<dbReference type="InterPro" id="IPR045857">
    <property type="entry name" value="O16G_dom_2"/>
</dbReference>
<evidence type="ECO:0000256" key="2">
    <source>
        <dbReference type="ARBA" id="ARBA00022679"/>
    </source>
</evidence>
<feature type="binding site" evidence="3">
    <location>
        <position position="143"/>
    </location>
    <ligand>
        <name>substrate</name>
    </ligand>
</feature>
<organism evidence="5 6">
    <name type="scientific">Tichowtungia aerotolerans</name>
    <dbReference type="NCBI Taxonomy" id="2697043"/>
    <lineage>
        <taxon>Bacteria</taxon>
        <taxon>Pseudomonadati</taxon>
        <taxon>Kiritimatiellota</taxon>
        <taxon>Tichowtungiia</taxon>
        <taxon>Tichowtungiales</taxon>
        <taxon>Tichowtungiaceae</taxon>
        <taxon>Tichowtungia</taxon>
    </lineage>
</organism>
<gene>
    <name evidence="5" type="ORF">GT409_07480</name>
</gene>
<evidence type="ECO:0000256" key="3">
    <source>
        <dbReference type="PIRSR" id="PIRSR003059-2"/>
    </source>
</evidence>
<keyword evidence="6" id="KW-1185">Reference proteome</keyword>